<dbReference type="GeneID" id="93366227"/>
<keyword evidence="3 5" id="KW-0067">ATP-binding</keyword>
<evidence type="ECO:0000313" key="5">
    <source>
        <dbReference type="EMBL" id="EEN81873.1"/>
    </source>
</evidence>
<dbReference type="EMBL" id="ACNN01000037">
    <property type="protein sequence ID" value="EEN81873.1"/>
    <property type="molecule type" value="Genomic_DNA"/>
</dbReference>
<keyword evidence="2" id="KW-0547">Nucleotide-binding</keyword>
<name>C3JD49_POREA</name>
<dbReference type="SUPFAM" id="SSF52540">
    <property type="entry name" value="P-loop containing nucleoside triphosphate hydrolases"/>
    <property type="match status" value="1"/>
</dbReference>
<dbReference type="GO" id="GO:0016887">
    <property type="term" value="F:ATP hydrolysis activity"/>
    <property type="evidence" value="ECO:0007669"/>
    <property type="project" value="InterPro"/>
</dbReference>
<proteinExistence type="predicted"/>
<evidence type="ECO:0000256" key="3">
    <source>
        <dbReference type="ARBA" id="ARBA00022840"/>
    </source>
</evidence>
<accession>C3JD49</accession>
<dbReference type="eggNOG" id="COG2884">
    <property type="taxonomic scope" value="Bacteria"/>
</dbReference>
<dbReference type="AlphaFoldDB" id="C3JD49"/>
<comment type="caution">
    <text evidence="5">The sequence shown here is derived from an EMBL/GenBank/DDBJ whole genome shotgun (WGS) entry which is preliminary data.</text>
</comment>
<gene>
    <name evidence="5" type="primary">ftsE</name>
    <name evidence="5" type="ORF">POREN0001_0038</name>
</gene>
<dbReference type="RefSeq" id="WP_004335403.1">
    <property type="nucleotide sequence ID" value="NZ_ACNN01000037.1"/>
</dbReference>
<dbReference type="PANTHER" id="PTHR43023">
    <property type="entry name" value="PROTEIN TRIGALACTOSYLDIACYLGLYCEROL 3, CHLOROPLASTIC"/>
    <property type="match status" value="1"/>
</dbReference>
<dbReference type="Pfam" id="PF00005">
    <property type="entry name" value="ABC_tran"/>
    <property type="match status" value="1"/>
</dbReference>
<keyword evidence="1" id="KW-0813">Transport</keyword>
<dbReference type="InterPro" id="IPR003593">
    <property type="entry name" value="AAA+_ATPase"/>
</dbReference>
<dbReference type="PROSITE" id="PS50893">
    <property type="entry name" value="ABC_TRANSPORTER_2"/>
    <property type="match status" value="1"/>
</dbReference>
<dbReference type="STRING" id="553175.POREN0001_0038"/>
<keyword evidence="6" id="KW-1185">Reference proteome</keyword>
<evidence type="ECO:0000256" key="1">
    <source>
        <dbReference type="ARBA" id="ARBA00022448"/>
    </source>
</evidence>
<organism evidence="5 6">
    <name type="scientific">Porphyromonas endodontalis (strain ATCC 35406 / DSM 24491 / JCM 8526 / CCUG 16442 / BCRC 14492 / NCTC 13058 / HG 370)</name>
    <name type="common">Bacteroides endodontalis</name>
    <dbReference type="NCBI Taxonomy" id="553175"/>
    <lineage>
        <taxon>Bacteria</taxon>
        <taxon>Pseudomonadati</taxon>
        <taxon>Bacteroidota</taxon>
        <taxon>Bacteroidia</taxon>
        <taxon>Bacteroidales</taxon>
        <taxon>Porphyromonadaceae</taxon>
        <taxon>Porphyromonas</taxon>
    </lineage>
</organism>
<dbReference type="InterPro" id="IPR003439">
    <property type="entry name" value="ABC_transporter-like_ATP-bd"/>
</dbReference>
<dbReference type="GO" id="GO:0005524">
    <property type="term" value="F:ATP binding"/>
    <property type="evidence" value="ECO:0007669"/>
    <property type="project" value="UniProtKB-KW"/>
</dbReference>
<evidence type="ECO:0000256" key="2">
    <source>
        <dbReference type="ARBA" id="ARBA00022741"/>
    </source>
</evidence>
<reference evidence="5 6" key="1">
    <citation type="submission" date="2009-04" db="EMBL/GenBank/DDBJ databases">
        <authorList>
            <person name="Sebastian Y."/>
            <person name="Madupu R."/>
            <person name="Durkin A.S."/>
            <person name="Torralba M."/>
            <person name="Methe B."/>
            <person name="Sutton G.G."/>
            <person name="Strausberg R.L."/>
            <person name="Nelson K.E."/>
        </authorList>
    </citation>
    <scope>NUCLEOTIDE SEQUENCE [LARGE SCALE GENOMIC DNA]</scope>
    <source>
        <strain evidence="6">ATCC 35406 / BCRC 14492 / JCM 8526 / NCTC 13058 / HG 370</strain>
    </source>
</reference>
<dbReference type="Proteomes" id="UP000004295">
    <property type="component" value="Unassembled WGS sequence"/>
</dbReference>
<evidence type="ECO:0000259" key="4">
    <source>
        <dbReference type="PROSITE" id="PS50893"/>
    </source>
</evidence>
<dbReference type="Gene3D" id="3.40.50.300">
    <property type="entry name" value="P-loop containing nucleotide triphosphate hydrolases"/>
    <property type="match status" value="1"/>
</dbReference>
<protein>
    <submittedName>
        <fullName evidence="5">ABC transporter, ATP-binding protein</fullName>
    </submittedName>
</protein>
<dbReference type="PANTHER" id="PTHR43023:SF3">
    <property type="entry name" value="PROTEIN TRIGALACTOSYLDIACYLGLYCEROL 3, CHLOROPLASTIC"/>
    <property type="match status" value="1"/>
</dbReference>
<feature type="domain" description="ABC transporter" evidence="4">
    <location>
        <begin position="12"/>
        <end position="241"/>
    </location>
</feature>
<sequence length="241" mass="26771">MTKKSASTEYTVHLEGVQVARAENQLIHNVTIRLAHNEFAYLSGPVGGGKSSLLELLYGELPHTQGKAYVLGYNLSNLKRNTRQALRRRMGIVFQSSDQLLYDRTVAANLDFVLRATGKYPRSERQQRIEEVLNKVGMQGKGYKMPHELSGGEAERICIARALIVKPEIILMDEPTAGLDPQTALSIGQLVQQISKEGTAVLMATHNHELMRELPAPTYTIDANSRTLQLSFPEGMEPTEV</sequence>
<evidence type="ECO:0000313" key="6">
    <source>
        <dbReference type="Proteomes" id="UP000004295"/>
    </source>
</evidence>
<dbReference type="SMART" id="SM00382">
    <property type="entry name" value="AAA"/>
    <property type="match status" value="1"/>
</dbReference>
<dbReference type="InterPro" id="IPR027417">
    <property type="entry name" value="P-loop_NTPase"/>
</dbReference>